<organism evidence="2 3">
    <name type="scientific">Trichophyton tonsurans (strain CBS 112818)</name>
    <name type="common">Scalp ringworm fungus</name>
    <dbReference type="NCBI Taxonomy" id="647933"/>
    <lineage>
        <taxon>Eukaryota</taxon>
        <taxon>Fungi</taxon>
        <taxon>Dikarya</taxon>
        <taxon>Ascomycota</taxon>
        <taxon>Pezizomycotina</taxon>
        <taxon>Eurotiomycetes</taxon>
        <taxon>Eurotiomycetidae</taxon>
        <taxon>Onygenales</taxon>
        <taxon>Arthrodermataceae</taxon>
        <taxon>Trichophyton</taxon>
    </lineage>
</organism>
<dbReference type="Proteomes" id="UP000009172">
    <property type="component" value="Unassembled WGS sequence"/>
</dbReference>
<name>F2S3B5_TRIT1</name>
<dbReference type="HOGENOM" id="CLU_2361254_0_0_1"/>
<evidence type="ECO:0000256" key="1">
    <source>
        <dbReference type="SAM" id="SignalP"/>
    </source>
</evidence>
<sequence length="96" mass="10873">MALLACALSLVAFWWCISSAQRVSSGDREDGISPHLPGTWDGRASSRGRWLPANLGRRRQQASIVDVAQQIRSDPRIDFWLVSLLYIYWIMLIDPS</sequence>
<evidence type="ECO:0000313" key="2">
    <source>
        <dbReference type="EMBL" id="EGD98064.1"/>
    </source>
</evidence>
<dbReference type="EMBL" id="GG698507">
    <property type="protein sequence ID" value="EGD98064.1"/>
    <property type="molecule type" value="Genomic_DNA"/>
</dbReference>
<feature type="chain" id="PRO_5003289637" evidence="1">
    <location>
        <begin position="21"/>
        <end position="96"/>
    </location>
</feature>
<evidence type="ECO:0000313" key="3">
    <source>
        <dbReference type="Proteomes" id="UP000009172"/>
    </source>
</evidence>
<protein>
    <submittedName>
        <fullName evidence="2">Uncharacterized protein</fullName>
    </submittedName>
</protein>
<keyword evidence="3" id="KW-1185">Reference proteome</keyword>
<feature type="signal peptide" evidence="1">
    <location>
        <begin position="1"/>
        <end position="20"/>
    </location>
</feature>
<gene>
    <name evidence="2" type="ORF">TESG_08525</name>
</gene>
<dbReference type="AlphaFoldDB" id="F2S3B5"/>
<accession>F2S3B5</accession>
<reference evidence="3" key="1">
    <citation type="journal article" date="2012" name="MBio">
        <title>Comparative genome analysis of Trichophyton rubrum and related dermatophytes reveals candidate genes involved in infection.</title>
        <authorList>
            <person name="Martinez D.A."/>
            <person name="Oliver B.G."/>
            <person name="Graeser Y."/>
            <person name="Goldberg J.M."/>
            <person name="Li W."/>
            <person name="Martinez-Rossi N.M."/>
            <person name="Monod M."/>
            <person name="Shelest E."/>
            <person name="Barton R.C."/>
            <person name="Birch E."/>
            <person name="Brakhage A.A."/>
            <person name="Chen Z."/>
            <person name="Gurr S.J."/>
            <person name="Heiman D."/>
            <person name="Heitman J."/>
            <person name="Kosti I."/>
            <person name="Rossi A."/>
            <person name="Saif S."/>
            <person name="Samalova M."/>
            <person name="Saunders C.W."/>
            <person name="Shea T."/>
            <person name="Summerbell R.C."/>
            <person name="Xu J."/>
            <person name="Young S."/>
            <person name="Zeng Q."/>
            <person name="Birren B.W."/>
            <person name="Cuomo C.A."/>
            <person name="White T.C."/>
        </authorList>
    </citation>
    <scope>NUCLEOTIDE SEQUENCE [LARGE SCALE GENOMIC DNA]</scope>
    <source>
        <strain evidence="3">CBS 112818</strain>
    </source>
</reference>
<proteinExistence type="predicted"/>
<keyword evidence="1" id="KW-0732">Signal</keyword>